<keyword evidence="4 6" id="KW-1133">Transmembrane helix</keyword>
<dbReference type="InterPro" id="IPR020846">
    <property type="entry name" value="MFS_dom"/>
</dbReference>
<evidence type="ECO:0000313" key="8">
    <source>
        <dbReference type="EMBL" id="KAJ7336925.1"/>
    </source>
</evidence>
<protein>
    <recommendedName>
        <fullName evidence="7">Major facilitator superfamily (MFS) profile domain-containing protein</fullName>
    </recommendedName>
</protein>
<dbReference type="InterPro" id="IPR011701">
    <property type="entry name" value="MFS"/>
</dbReference>
<keyword evidence="3 6" id="KW-0812">Transmembrane</keyword>
<evidence type="ECO:0000256" key="1">
    <source>
        <dbReference type="ARBA" id="ARBA00004141"/>
    </source>
</evidence>
<dbReference type="GO" id="GO:0016020">
    <property type="term" value="C:membrane"/>
    <property type="evidence" value="ECO:0007669"/>
    <property type="project" value="UniProtKB-SubCell"/>
</dbReference>
<evidence type="ECO:0000259" key="7">
    <source>
        <dbReference type="PROSITE" id="PS50850"/>
    </source>
</evidence>
<evidence type="ECO:0000256" key="6">
    <source>
        <dbReference type="SAM" id="Phobius"/>
    </source>
</evidence>
<feature type="transmembrane region" description="Helical" evidence="6">
    <location>
        <begin position="65"/>
        <end position="84"/>
    </location>
</feature>
<gene>
    <name evidence="8" type="ORF">DFH08DRAFT_964883</name>
</gene>
<evidence type="ECO:0000313" key="9">
    <source>
        <dbReference type="Proteomes" id="UP001218218"/>
    </source>
</evidence>
<dbReference type="Proteomes" id="UP001218218">
    <property type="component" value="Unassembled WGS sequence"/>
</dbReference>
<organism evidence="8 9">
    <name type="scientific">Mycena albidolilacea</name>
    <dbReference type="NCBI Taxonomy" id="1033008"/>
    <lineage>
        <taxon>Eukaryota</taxon>
        <taxon>Fungi</taxon>
        <taxon>Dikarya</taxon>
        <taxon>Basidiomycota</taxon>
        <taxon>Agaricomycotina</taxon>
        <taxon>Agaricomycetes</taxon>
        <taxon>Agaricomycetidae</taxon>
        <taxon>Agaricales</taxon>
        <taxon>Marasmiineae</taxon>
        <taxon>Mycenaceae</taxon>
        <taxon>Mycena</taxon>
    </lineage>
</organism>
<reference evidence="8" key="1">
    <citation type="submission" date="2023-03" db="EMBL/GenBank/DDBJ databases">
        <title>Massive genome expansion in bonnet fungi (Mycena s.s.) driven by repeated elements and novel gene families across ecological guilds.</title>
        <authorList>
            <consortium name="Lawrence Berkeley National Laboratory"/>
            <person name="Harder C.B."/>
            <person name="Miyauchi S."/>
            <person name="Viragh M."/>
            <person name="Kuo A."/>
            <person name="Thoen E."/>
            <person name="Andreopoulos B."/>
            <person name="Lu D."/>
            <person name="Skrede I."/>
            <person name="Drula E."/>
            <person name="Henrissat B."/>
            <person name="Morin E."/>
            <person name="Kohler A."/>
            <person name="Barry K."/>
            <person name="LaButti K."/>
            <person name="Morin E."/>
            <person name="Salamov A."/>
            <person name="Lipzen A."/>
            <person name="Mereny Z."/>
            <person name="Hegedus B."/>
            <person name="Baldrian P."/>
            <person name="Stursova M."/>
            <person name="Weitz H."/>
            <person name="Taylor A."/>
            <person name="Grigoriev I.V."/>
            <person name="Nagy L.G."/>
            <person name="Martin F."/>
            <person name="Kauserud H."/>
        </authorList>
    </citation>
    <scope>NUCLEOTIDE SEQUENCE</scope>
    <source>
        <strain evidence="8">CBHHK002</strain>
    </source>
</reference>
<accession>A0AAD6ZSM9</accession>
<dbReference type="GO" id="GO:0022857">
    <property type="term" value="F:transmembrane transporter activity"/>
    <property type="evidence" value="ECO:0007669"/>
    <property type="project" value="InterPro"/>
</dbReference>
<feature type="transmembrane region" description="Helical" evidence="6">
    <location>
        <begin position="128"/>
        <end position="147"/>
    </location>
</feature>
<dbReference type="Pfam" id="PF07690">
    <property type="entry name" value="MFS_1"/>
    <property type="match status" value="1"/>
</dbReference>
<feature type="transmembrane region" description="Helical" evidence="6">
    <location>
        <begin position="90"/>
        <end position="116"/>
    </location>
</feature>
<dbReference type="AlphaFoldDB" id="A0AAD6ZSM9"/>
<keyword evidence="9" id="KW-1185">Reference proteome</keyword>
<evidence type="ECO:0000256" key="3">
    <source>
        <dbReference type="ARBA" id="ARBA00022692"/>
    </source>
</evidence>
<dbReference type="Gene3D" id="1.20.1720.10">
    <property type="entry name" value="Multidrug resistance protein D"/>
    <property type="match status" value="1"/>
</dbReference>
<keyword evidence="5 6" id="KW-0472">Membrane</keyword>
<evidence type="ECO:0000256" key="5">
    <source>
        <dbReference type="ARBA" id="ARBA00023136"/>
    </source>
</evidence>
<dbReference type="PROSITE" id="PS50850">
    <property type="entry name" value="MFS"/>
    <property type="match status" value="1"/>
</dbReference>
<proteinExistence type="predicted"/>
<evidence type="ECO:0000256" key="2">
    <source>
        <dbReference type="ARBA" id="ARBA00022448"/>
    </source>
</evidence>
<dbReference type="SUPFAM" id="SSF103473">
    <property type="entry name" value="MFS general substrate transporter"/>
    <property type="match status" value="1"/>
</dbReference>
<dbReference type="InterPro" id="IPR036259">
    <property type="entry name" value="MFS_trans_sf"/>
</dbReference>
<name>A0AAD6ZSM9_9AGAR</name>
<keyword evidence="2" id="KW-0813">Transport</keyword>
<dbReference type="PANTHER" id="PTHR42718:SF9">
    <property type="entry name" value="MAJOR FACILITATOR SUPERFAMILY MULTIDRUG TRANSPORTER MFSC"/>
    <property type="match status" value="1"/>
</dbReference>
<feature type="domain" description="Major facilitator superfamily (MFS) profile" evidence="7">
    <location>
        <begin position="1"/>
        <end position="154"/>
    </location>
</feature>
<dbReference type="EMBL" id="JARIHO010000030">
    <property type="protein sequence ID" value="KAJ7336925.1"/>
    <property type="molecule type" value="Genomic_DNA"/>
</dbReference>
<dbReference type="PANTHER" id="PTHR42718">
    <property type="entry name" value="MAJOR FACILITATOR SUPERFAMILY MULTIDRUG TRANSPORTER MFSC"/>
    <property type="match status" value="1"/>
</dbReference>
<evidence type="ECO:0000256" key="4">
    <source>
        <dbReference type="ARBA" id="ARBA00022989"/>
    </source>
</evidence>
<comment type="subcellular location">
    <subcellularLocation>
        <location evidence="1">Membrane</location>
        <topology evidence="1">Multi-pass membrane protein</topology>
    </subcellularLocation>
</comment>
<sequence length="154" mass="16318">MLNVGTLNQGFKSDNIRPELLSGALTVAIPDIGIDLHISEANLQWPLTIFSLAYGRMADIFGPRILFLLGGAWFSVWYIGTAFAPNLTTVTIFIAMLGLGAAANSPAGIGIIASHFRPYGKELNWDGVLLSVSGLGFLTYSLAASAADGLHHIS</sequence>
<comment type="caution">
    <text evidence="8">The sequence shown here is derived from an EMBL/GenBank/DDBJ whole genome shotgun (WGS) entry which is preliminary data.</text>
</comment>